<dbReference type="EMBL" id="CADCTE010000155">
    <property type="protein sequence ID" value="CAA9263481.1"/>
    <property type="molecule type" value="Genomic_DNA"/>
</dbReference>
<sequence length="346" mass="37198">MPRKVTSFDVARLAGVSQPTVSRALRNLPGTSPGTRERVLEAARELAYVTSDRGRSLSMRSTQRIAIVSEELTNPYYPELVEPLRRELAHRGYRTVLVADHADGNPVGLDALTDGSYDGVILTTTRRRSPLPRDLTERGVPHVLANRLLDQPEASCCGIDNAAGARQVSDLLAALGHERIGVIQGPVDTSTGKERAEGLAAGLRGRGIGVRRELTRQAPYTHDAGRAAAHELLRLGRPPTAIVCGNDVVALGVLSAARERGISVPVDLTVIGFDDIPMAGWPLVALTTVHCDLQALARMTVELLMDRLENPDRAPVERRIRPSLVLRGTHAAVRGDGRVPPPAAVS</sequence>
<accession>A0A6J4J041</accession>
<feature type="domain" description="HTH lacI-type" evidence="4">
    <location>
        <begin position="5"/>
        <end position="59"/>
    </location>
</feature>
<gene>
    <name evidence="5" type="ORF">AVDCRST_MAG83-2837</name>
</gene>
<evidence type="ECO:0000256" key="3">
    <source>
        <dbReference type="ARBA" id="ARBA00023163"/>
    </source>
</evidence>
<dbReference type="Gene3D" id="1.10.260.40">
    <property type="entry name" value="lambda repressor-like DNA-binding domains"/>
    <property type="match status" value="1"/>
</dbReference>
<organism evidence="5">
    <name type="scientific">uncultured Arthrobacter sp</name>
    <dbReference type="NCBI Taxonomy" id="114050"/>
    <lineage>
        <taxon>Bacteria</taxon>
        <taxon>Bacillati</taxon>
        <taxon>Actinomycetota</taxon>
        <taxon>Actinomycetes</taxon>
        <taxon>Micrococcales</taxon>
        <taxon>Micrococcaceae</taxon>
        <taxon>Arthrobacter</taxon>
        <taxon>environmental samples</taxon>
    </lineage>
</organism>
<evidence type="ECO:0000256" key="2">
    <source>
        <dbReference type="ARBA" id="ARBA00023125"/>
    </source>
</evidence>
<dbReference type="PANTHER" id="PTHR30146">
    <property type="entry name" value="LACI-RELATED TRANSCRIPTIONAL REPRESSOR"/>
    <property type="match status" value="1"/>
</dbReference>
<evidence type="ECO:0000259" key="4">
    <source>
        <dbReference type="PROSITE" id="PS50932"/>
    </source>
</evidence>
<proteinExistence type="predicted"/>
<dbReference type="CDD" id="cd06278">
    <property type="entry name" value="PBP1_LacI-like"/>
    <property type="match status" value="1"/>
</dbReference>
<dbReference type="CDD" id="cd01392">
    <property type="entry name" value="HTH_LacI"/>
    <property type="match status" value="1"/>
</dbReference>
<dbReference type="SMART" id="SM00354">
    <property type="entry name" value="HTH_LACI"/>
    <property type="match status" value="1"/>
</dbReference>
<keyword evidence="1" id="KW-0805">Transcription regulation</keyword>
<dbReference type="GO" id="GO:0003700">
    <property type="term" value="F:DNA-binding transcription factor activity"/>
    <property type="evidence" value="ECO:0007669"/>
    <property type="project" value="TreeGrafter"/>
</dbReference>
<dbReference type="InterPro" id="IPR046335">
    <property type="entry name" value="LacI/GalR-like_sensor"/>
</dbReference>
<dbReference type="InterPro" id="IPR010982">
    <property type="entry name" value="Lambda_DNA-bd_dom_sf"/>
</dbReference>
<dbReference type="InterPro" id="IPR028082">
    <property type="entry name" value="Peripla_BP_I"/>
</dbReference>
<dbReference type="SUPFAM" id="SSF53822">
    <property type="entry name" value="Periplasmic binding protein-like I"/>
    <property type="match status" value="1"/>
</dbReference>
<dbReference type="InterPro" id="IPR000843">
    <property type="entry name" value="HTH_LacI"/>
</dbReference>
<dbReference type="Gene3D" id="3.40.50.2300">
    <property type="match status" value="2"/>
</dbReference>
<reference evidence="5" key="1">
    <citation type="submission" date="2020-02" db="EMBL/GenBank/DDBJ databases">
        <authorList>
            <person name="Meier V. D."/>
        </authorList>
    </citation>
    <scope>NUCLEOTIDE SEQUENCE</scope>
    <source>
        <strain evidence="5">AVDCRST_MAG83</strain>
    </source>
</reference>
<dbReference type="PANTHER" id="PTHR30146:SF109">
    <property type="entry name" value="HTH-TYPE TRANSCRIPTIONAL REGULATOR GALS"/>
    <property type="match status" value="1"/>
</dbReference>
<dbReference type="Pfam" id="PF13377">
    <property type="entry name" value="Peripla_BP_3"/>
    <property type="match status" value="1"/>
</dbReference>
<keyword evidence="3" id="KW-0804">Transcription</keyword>
<dbReference type="Pfam" id="PF00356">
    <property type="entry name" value="LacI"/>
    <property type="match status" value="1"/>
</dbReference>
<name>A0A6J4J041_9MICC</name>
<dbReference type="GO" id="GO:0000976">
    <property type="term" value="F:transcription cis-regulatory region binding"/>
    <property type="evidence" value="ECO:0007669"/>
    <property type="project" value="TreeGrafter"/>
</dbReference>
<protein>
    <submittedName>
        <fullName evidence="5">Transcriptional regulator, LacI family</fullName>
    </submittedName>
</protein>
<dbReference type="RefSeq" id="WP_294569114.1">
    <property type="nucleotide sequence ID" value="NZ_CADCTE010000155.1"/>
</dbReference>
<dbReference type="AlphaFoldDB" id="A0A6J4J041"/>
<dbReference type="PROSITE" id="PS50932">
    <property type="entry name" value="HTH_LACI_2"/>
    <property type="match status" value="1"/>
</dbReference>
<keyword evidence="2" id="KW-0238">DNA-binding</keyword>
<evidence type="ECO:0000256" key="1">
    <source>
        <dbReference type="ARBA" id="ARBA00023015"/>
    </source>
</evidence>
<dbReference type="SUPFAM" id="SSF47413">
    <property type="entry name" value="lambda repressor-like DNA-binding domains"/>
    <property type="match status" value="1"/>
</dbReference>
<evidence type="ECO:0000313" key="5">
    <source>
        <dbReference type="EMBL" id="CAA9263481.1"/>
    </source>
</evidence>